<dbReference type="Proteomes" id="UP000759131">
    <property type="component" value="Unassembled WGS sequence"/>
</dbReference>
<gene>
    <name evidence="15" type="ORF">OSB1V03_LOCUS4604</name>
</gene>
<feature type="domain" description="Neurotransmitter-gated ion-channel ligand-binding" evidence="13">
    <location>
        <begin position="105"/>
        <end position="273"/>
    </location>
</feature>
<dbReference type="SUPFAM" id="SSF90112">
    <property type="entry name" value="Neurotransmitter-gated ion-channel transmembrane pore"/>
    <property type="match status" value="1"/>
</dbReference>
<dbReference type="Pfam" id="PF02932">
    <property type="entry name" value="Neur_chan_memb"/>
    <property type="match status" value="1"/>
</dbReference>
<comment type="subcellular location">
    <subcellularLocation>
        <location evidence="2">Cell membrane</location>
    </subcellularLocation>
    <subcellularLocation>
        <location evidence="1">Membrane</location>
        <topology evidence="1">Multi-pass membrane protein</topology>
    </subcellularLocation>
</comment>
<evidence type="ECO:0000256" key="7">
    <source>
        <dbReference type="ARBA" id="ARBA00022989"/>
    </source>
</evidence>
<dbReference type="CDD" id="cd18987">
    <property type="entry name" value="LGIC_ECD_anion"/>
    <property type="match status" value="1"/>
</dbReference>
<dbReference type="PRINTS" id="PR00252">
    <property type="entry name" value="NRIONCHANNEL"/>
</dbReference>
<feature type="non-terminal residue" evidence="15">
    <location>
        <position position="1"/>
    </location>
</feature>
<evidence type="ECO:0000256" key="8">
    <source>
        <dbReference type="ARBA" id="ARBA00023065"/>
    </source>
</evidence>
<dbReference type="OrthoDB" id="6422395at2759"/>
<feature type="domain" description="Neurotransmitter-gated ion-channel transmembrane" evidence="14">
    <location>
        <begin position="437"/>
        <end position="511"/>
    </location>
</feature>
<evidence type="ECO:0000256" key="1">
    <source>
        <dbReference type="ARBA" id="ARBA00004141"/>
    </source>
</evidence>
<evidence type="ECO:0000256" key="9">
    <source>
        <dbReference type="ARBA" id="ARBA00023136"/>
    </source>
</evidence>
<evidence type="ECO:0000256" key="3">
    <source>
        <dbReference type="ARBA" id="ARBA00022448"/>
    </source>
</evidence>
<dbReference type="InterPro" id="IPR006029">
    <property type="entry name" value="Neurotrans-gated_channel_TM"/>
</dbReference>
<sequence>KNKAPTSVAFKPDPSAVKSNVKPETPPKVSKMSETVESMAQKINKNPRKTSPKEKPKPAPAPEAVVSTVSTSPQKKAAALAPTDDSMSVAMGPTISTNFYGSELLPNGYNRNSAPKVNGLAVDVNVSVVILTISPDSNSKMEFDVDLFYHLYWTDYRLNRVNDTSDKLILDYEWKSRLWIPDTSFRNAVSGGMANDVISPSLYFIISNTTNVFMASRLRIKFSCDMKFEKYPFDKQICFINITTLSQNINTVRLNWHSFRIGSHVDQPEFGIKEGNKGVCVKNYTDLGNYQFNHNMCSLVSIRYVAFGAKYWQLFNKTVHSVLFNCDHVFHWILDSGKYSAGENTNVFMASRLRIKFSCDMKFEKYPFDKQICFINITTLSQNINTVRLNWHSFRIGSHVDQPEFGIKEGNKGVHSCLYVMLHLERNIGNYLIKRFIPSFLIVIMSFIGFWIPANIAPARISLIITSLLALIAQQIQAELNVSYIYALEVWTIMCITYVFATLIEFSVAISWPFGPSQEPEGNANNKTKPKHIVCTVDH</sequence>
<keyword evidence="3 11" id="KW-0813">Transport</keyword>
<dbReference type="GO" id="GO:0005254">
    <property type="term" value="F:chloride channel activity"/>
    <property type="evidence" value="ECO:0007669"/>
    <property type="project" value="UniProtKB-ARBA"/>
</dbReference>
<organism evidence="15">
    <name type="scientific">Medioppia subpectinata</name>
    <dbReference type="NCBI Taxonomy" id="1979941"/>
    <lineage>
        <taxon>Eukaryota</taxon>
        <taxon>Metazoa</taxon>
        <taxon>Ecdysozoa</taxon>
        <taxon>Arthropoda</taxon>
        <taxon>Chelicerata</taxon>
        <taxon>Arachnida</taxon>
        <taxon>Acari</taxon>
        <taxon>Acariformes</taxon>
        <taxon>Sarcoptiformes</taxon>
        <taxon>Oribatida</taxon>
        <taxon>Brachypylina</taxon>
        <taxon>Oppioidea</taxon>
        <taxon>Oppiidae</taxon>
        <taxon>Medioppia</taxon>
    </lineage>
</organism>
<keyword evidence="5 11" id="KW-0812">Transmembrane</keyword>
<evidence type="ECO:0000256" key="4">
    <source>
        <dbReference type="ARBA" id="ARBA00022475"/>
    </source>
</evidence>
<dbReference type="CDD" id="cd19049">
    <property type="entry name" value="LGIC_TM_anion"/>
    <property type="match status" value="1"/>
</dbReference>
<evidence type="ECO:0000256" key="10">
    <source>
        <dbReference type="ARBA" id="ARBA00023303"/>
    </source>
</evidence>
<evidence type="ECO:0000313" key="16">
    <source>
        <dbReference type="Proteomes" id="UP000759131"/>
    </source>
</evidence>
<dbReference type="PANTHER" id="PTHR18945">
    <property type="entry name" value="NEUROTRANSMITTER GATED ION CHANNEL"/>
    <property type="match status" value="1"/>
</dbReference>
<dbReference type="GO" id="GO:0005886">
    <property type="term" value="C:plasma membrane"/>
    <property type="evidence" value="ECO:0007669"/>
    <property type="project" value="UniProtKB-SubCell"/>
</dbReference>
<keyword evidence="8 11" id="KW-0406">Ion transport</keyword>
<evidence type="ECO:0000259" key="14">
    <source>
        <dbReference type="Pfam" id="PF02932"/>
    </source>
</evidence>
<evidence type="ECO:0000256" key="12">
    <source>
        <dbReference type="SAM" id="MobiDB-lite"/>
    </source>
</evidence>
<dbReference type="InterPro" id="IPR036719">
    <property type="entry name" value="Neuro-gated_channel_TM_sf"/>
</dbReference>
<dbReference type="GO" id="GO:0004888">
    <property type="term" value="F:transmembrane signaling receptor activity"/>
    <property type="evidence" value="ECO:0007669"/>
    <property type="project" value="InterPro"/>
</dbReference>
<feature type="region of interest" description="Disordered" evidence="12">
    <location>
        <begin position="1"/>
        <end position="84"/>
    </location>
</feature>
<evidence type="ECO:0000256" key="11">
    <source>
        <dbReference type="RuleBase" id="RU000687"/>
    </source>
</evidence>
<keyword evidence="9 11" id="KW-0472">Membrane</keyword>
<feature type="transmembrane region" description="Helical" evidence="11">
    <location>
        <begin position="436"/>
        <end position="454"/>
    </location>
</feature>
<dbReference type="InterPro" id="IPR006201">
    <property type="entry name" value="Neur_channel"/>
</dbReference>
<keyword evidence="10 11" id="KW-0407">Ion channel</keyword>
<dbReference type="EMBL" id="OC856709">
    <property type="protein sequence ID" value="CAD7624158.1"/>
    <property type="molecule type" value="Genomic_DNA"/>
</dbReference>
<evidence type="ECO:0000256" key="2">
    <source>
        <dbReference type="ARBA" id="ARBA00004236"/>
    </source>
</evidence>
<dbReference type="InterPro" id="IPR038050">
    <property type="entry name" value="Neuro_actylchol_rec"/>
</dbReference>
<dbReference type="InterPro" id="IPR006202">
    <property type="entry name" value="Neur_chan_lig-bd"/>
</dbReference>
<accession>A0A7R9KJ05</accession>
<dbReference type="PROSITE" id="PS00236">
    <property type="entry name" value="NEUROTR_ION_CHANNEL"/>
    <property type="match status" value="2"/>
</dbReference>
<dbReference type="InterPro" id="IPR036734">
    <property type="entry name" value="Neur_chan_lig-bd_sf"/>
</dbReference>
<comment type="caution">
    <text evidence="11">Lacks conserved residue(s) required for the propagation of feature annotation.</text>
</comment>
<keyword evidence="6" id="KW-0732">Signal</keyword>
<dbReference type="InterPro" id="IPR006028">
    <property type="entry name" value="GABAA/Glycine_rcpt"/>
</dbReference>
<evidence type="ECO:0000256" key="5">
    <source>
        <dbReference type="ARBA" id="ARBA00022692"/>
    </source>
</evidence>
<dbReference type="PRINTS" id="PR00253">
    <property type="entry name" value="GABAARECEPTR"/>
</dbReference>
<dbReference type="InterPro" id="IPR018000">
    <property type="entry name" value="Neurotransmitter_ion_chnl_CS"/>
</dbReference>
<keyword evidence="16" id="KW-1185">Reference proteome</keyword>
<comment type="similarity">
    <text evidence="11">Belongs to the ligand-gated ion channel (TC 1.A.9) family.</text>
</comment>
<feature type="non-terminal residue" evidence="15">
    <location>
        <position position="539"/>
    </location>
</feature>
<dbReference type="Gene3D" id="1.20.58.390">
    <property type="entry name" value="Neurotransmitter-gated ion-channel transmembrane domain"/>
    <property type="match status" value="1"/>
</dbReference>
<keyword evidence="4" id="KW-1003">Cell membrane</keyword>
<feature type="domain" description="Neurotransmitter-gated ion-channel ligand-binding" evidence="13">
    <location>
        <begin position="322"/>
        <end position="405"/>
    </location>
</feature>
<dbReference type="GO" id="GO:0099095">
    <property type="term" value="F:ligand-gated monoatomic anion channel activity"/>
    <property type="evidence" value="ECO:0007669"/>
    <property type="project" value="UniProtKB-ARBA"/>
</dbReference>
<feature type="transmembrane region" description="Helical" evidence="11">
    <location>
        <begin position="484"/>
        <end position="504"/>
    </location>
</feature>
<evidence type="ECO:0000256" key="6">
    <source>
        <dbReference type="ARBA" id="ARBA00022729"/>
    </source>
</evidence>
<keyword evidence="7 11" id="KW-1133">Transmembrane helix</keyword>
<reference evidence="15" key="1">
    <citation type="submission" date="2020-11" db="EMBL/GenBank/DDBJ databases">
        <authorList>
            <person name="Tran Van P."/>
        </authorList>
    </citation>
    <scope>NUCLEOTIDE SEQUENCE</scope>
</reference>
<dbReference type="EMBL" id="CAJPIZ010002134">
    <property type="protein sequence ID" value="CAG2104588.1"/>
    <property type="molecule type" value="Genomic_DNA"/>
</dbReference>
<dbReference type="GO" id="GO:0005230">
    <property type="term" value="F:extracellular ligand-gated monoatomic ion channel activity"/>
    <property type="evidence" value="ECO:0007669"/>
    <property type="project" value="InterPro"/>
</dbReference>
<proteinExistence type="inferred from homology"/>
<dbReference type="AlphaFoldDB" id="A0A7R9KJ05"/>
<evidence type="ECO:0000313" key="15">
    <source>
        <dbReference type="EMBL" id="CAD7624158.1"/>
    </source>
</evidence>
<evidence type="ECO:0000259" key="13">
    <source>
        <dbReference type="Pfam" id="PF02931"/>
    </source>
</evidence>
<name>A0A7R9KJ05_9ACAR</name>
<dbReference type="Gene3D" id="2.70.170.10">
    <property type="entry name" value="Neurotransmitter-gated ion-channel ligand-binding domain"/>
    <property type="match status" value="2"/>
</dbReference>
<dbReference type="Pfam" id="PF02931">
    <property type="entry name" value="Neur_chan_LBD"/>
    <property type="match status" value="2"/>
</dbReference>
<dbReference type="SUPFAM" id="SSF63712">
    <property type="entry name" value="Nicotinic receptor ligand binding domain-like"/>
    <property type="match status" value="2"/>
</dbReference>
<feature type="compositionally biased region" description="Polar residues" evidence="12">
    <location>
        <begin position="32"/>
        <end position="44"/>
    </location>
</feature>
<protein>
    <submittedName>
        <fullName evidence="15">Uncharacterized protein</fullName>
    </submittedName>
</protein>